<dbReference type="Proteomes" id="UP000615446">
    <property type="component" value="Unassembled WGS sequence"/>
</dbReference>
<dbReference type="PANTHER" id="PTHR10848">
    <property type="entry name" value="MEIOTIC RECOMBINATION PROTEIN SPO11"/>
    <property type="match status" value="1"/>
</dbReference>
<dbReference type="InterPro" id="IPR013048">
    <property type="entry name" value="Meiotic_Spo11"/>
</dbReference>
<dbReference type="GO" id="GO:0007131">
    <property type="term" value="P:reciprocal meiotic recombination"/>
    <property type="evidence" value="ECO:0007669"/>
    <property type="project" value="TreeGrafter"/>
</dbReference>
<comment type="catalytic activity">
    <reaction evidence="1 12">
        <text>ATP-dependent breakage, passage and rejoining of double-stranded DNA.</text>
        <dbReference type="EC" id="5.6.2.2"/>
    </reaction>
</comment>
<organism evidence="15 16">
    <name type="scientific">Rhizophagus clarus</name>
    <dbReference type="NCBI Taxonomy" id="94130"/>
    <lineage>
        <taxon>Eukaryota</taxon>
        <taxon>Fungi</taxon>
        <taxon>Fungi incertae sedis</taxon>
        <taxon>Mucoromycota</taxon>
        <taxon>Glomeromycotina</taxon>
        <taxon>Glomeromycetes</taxon>
        <taxon>Glomerales</taxon>
        <taxon>Glomeraceae</taxon>
        <taxon>Rhizophagus</taxon>
    </lineage>
</organism>
<dbReference type="GO" id="GO:0003918">
    <property type="term" value="F:DNA topoisomerase type II (double strand cut, ATP-hydrolyzing) activity"/>
    <property type="evidence" value="ECO:0007669"/>
    <property type="project" value="UniProtKB-UniRule"/>
</dbReference>
<keyword evidence="8 12" id="KW-0799">Topoisomerase</keyword>
<protein>
    <recommendedName>
        <fullName evidence="5">DNA topoisomerase (ATP-hydrolyzing)</fullName>
        <ecNumber evidence="5">5.6.2.2</ecNumber>
    </recommendedName>
</protein>
<evidence type="ECO:0000256" key="6">
    <source>
        <dbReference type="ARBA" id="ARBA00022723"/>
    </source>
</evidence>
<keyword evidence="9 12" id="KW-0238">DNA-binding</keyword>
<evidence type="ECO:0000256" key="11">
    <source>
        <dbReference type="ARBA" id="ARBA00023242"/>
    </source>
</evidence>
<dbReference type="InterPro" id="IPR036078">
    <property type="entry name" value="Spo11/TopoVI_A_sf"/>
</dbReference>
<evidence type="ECO:0000256" key="2">
    <source>
        <dbReference type="ARBA" id="ARBA00001946"/>
    </source>
</evidence>
<feature type="domain" description="Topoisomerase 6 subunit A/Spo11 TOPRIM" evidence="14">
    <location>
        <begin position="189"/>
        <end position="364"/>
    </location>
</feature>
<gene>
    <name evidence="15" type="ORF">RCL2_001064200</name>
</gene>
<dbReference type="Pfam" id="PF21180">
    <property type="entry name" value="TOP6A-Spo11_Toprim"/>
    <property type="match status" value="1"/>
</dbReference>
<proteinExistence type="inferred from homology"/>
<comment type="caution">
    <text evidence="15">The sequence shown here is derived from an EMBL/GenBank/DDBJ whole genome shotgun (WGS) entry which is preliminary data.</text>
</comment>
<dbReference type="GO" id="GO:0003677">
    <property type="term" value="F:DNA binding"/>
    <property type="evidence" value="ECO:0007669"/>
    <property type="project" value="UniProtKB-UniRule"/>
</dbReference>
<name>A0A8H3L7Y1_9GLOM</name>
<evidence type="ECO:0000259" key="13">
    <source>
        <dbReference type="Pfam" id="PF04406"/>
    </source>
</evidence>
<comment type="subcellular location">
    <subcellularLocation>
        <location evidence="3">Nucleus</location>
    </subcellularLocation>
</comment>
<dbReference type="OrthoDB" id="521512at2759"/>
<evidence type="ECO:0000259" key="14">
    <source>
        <dbReference type="Pfam" id="PF21180"/>
    </source>
</evidence>
<dbReference type="GO" id="GO:0042138">
    <property type="term" value="P:meiotic DNA double-strand break formation"/>
    <property type="evidence" value="ECO:0007669"/>
    <property type="project" value="InterPro"/>
</dbReference>
<dbReference type="AlphaFoldDB" id="A0A8H3L7Y1"/>
<reference evidence="15" key="1">
    <citation type="submission" date="2019-10" db="EMBL/GenBank/DDBJ databases">
        <title>Conservation and host-specific expression of non-tandemly repeated heterogenous ribosome RNA gene in arbuscular mycorrhizal fungi.</title>
        <authorList>
            <person name="Maeda T."/>
            <person name="Kobayashi Y."/>
            <person name="Nakagawa T."/>
            <person name="Ezawa T."/>
            <person name="Yamaguchi K."/>
            <person name="Bino T."/>
            <person name="Nishimoto Y."/>
            <person name="Shigenobu S."/>
            <person name="Kawaguchi M."/>
        </authorList>
    </citation>
    <scope>NUCLEOTIDE SEQUENCE</scope>
    <source>
        <strain evidence="15">HR1</strain>
    </source>
</reference>
<evidence type="ECO:0000256" key="1">
    <source>
        <dbReference type="ARBA" id="ARBA00000185"/>
    </source>
</evidence>
<dbReference type="GO" id="GO:0005524">
    <property type="term" value="F:ATP binding"/>
    <property type="evidence" value="ECO:0007669"/>
    <property type="project" value="InterPro"/>
</dbReference>
<dbReference type="InterPro" id="IPR034136">
    <property type="entry name" value="TOPRIM_Topo6A/Spo11"/>
</dbReference>
<comment type="similarity">
    <text evidence="4 12">Belongs to the TOP6A family.</text>
</comment>
<feature type="domain" description="Spo11/DNA topoisomerase VI subunit A N-terminal" evidence="13">
    <location>
        <begin position="93"/>
        <end position="154"/>
    </location>
</feature>
<dbReference type="PROSITE" id="PS52041">
    <property type="entry name" value="TOPO_IIB"/>
    <property type="match status" value="1"/>
</dbReference>
<evidence type="ECO:0000256" key="10">
    <source>
        <dbReference type="ARBA" id="ARBA00023235"/>
    </source>
</evidence>
<keyword evidence="6" id="KW-0479">Metal-binding</keyword>
<keyword evidence="10 12" id="KW-0413">Isomerase</keyword>
<evidence type="ECO:0000313" key="15">
    <source>
        <dbReference type="EMBL" id="GES83483.1"/>
    </source>
</evidence>
<dbReference type="InterPro" id="IPR036388">
    <property type="entry name" value="WH-like_DNA-bd_sf"/>
</dbReference>
<comment type="cofactor">
    <cofactor evidence="2">
        <name>Mg(2+)</name>
        <dbReference type="ChEBI" id="CHEBI:18420"/>
    </cofactor>
</comment>
<evidence type="ECO:0000313" key="16">
    <source>
        <dbReference type="Proteomes" id="UP000615446"/>
    </source>
</evidence>
<dbReference type="InterPro" id="IPR013049">
    <property type="entry name" value="Spo11/TopoVI_A_N"/>
</dbReference>
<dbReference type="Gene3D" id="3.40.1360.10">
    <property type="match status" value="1"/>
</dbReference>
<dbReference type="EC" id="5.6.2.2" evidence="5"/>
<accession>A0A8H3L7Y1</accession>
<evidence type="ECO:0000256" key="4">
    <source>
        <dbReference type="ARBA" id="ARBA00006559"/>
    </source>
</evidence>
<evidence type="ECO:0000256" key="3">
    <source>
        <dbReference type="ARBA" id="ARBA00004123"/>
    </source>
</evidence>
<keyword evidence="11" id="KW-0539">Nucleus</keyword>
<dbReference type="InterPro" id="IPR002815">
    <property type="entry name" value="Spo11/TopoVI_A"/>
</dbReference>
<dbReference type="PRINTS" id="PR01551">
    <property type="entry name" value="SPO11HOMOLOG"/>
</dbReference>
<evidence type="ECO:0000256" key="8">
    <source>
        <dbReference type="ARBA" id="ARBA00023029"/>
    </source>
</evidence>
<dbReference type="Pfam" id="PF04406">
    <property type="entry name" value="TP6A_N"/>
    <property type="match status" value="1"/>
</dbReference>
<sequence>MENIKERNVNDTYNDFLETTYRPRTWVIQKIESMIEKLLFDIAKKRPPVINSVSNIKCKENHSRYDAQSGIIRRKNNNLSNKQIQFLSTKNPKTFVIMIRILDICHELLIQNITATKRDIYYKDVKLFGNSQTVDLVIDELACFFQIPRSCLNVIASAKGLVAGSLKIIQKDRSILDCSKTSCQTNAEFVLVIEKEATFQYILSSKMHEQFGPCILITGKGYPDIATRQLVKNLSDLRRPDESCPFLQILGFFDNDPYGIEILCVYKFGSLTMSFDNENLATPGIKWLGLHCSDWKKYRISKSSLIRISSADRKKAYHLLQRNYLQAEWKKEICLILYMGYKAEIQSLNDCENVNLLSYLVSKINYIRF</sequence>
<dbReference type="SUPFAM" id="SSF56726">
    <property type="entry name" value="DNA topoisomerase IV, alpha subunit"/>
    <property type="match status" value="1"/>
</dbReference>
<dbReference type="PRINTS" id="PR01550">
    <property type="entry name" value="TOP6AFAMILY"/>
</dbReference>
<dbReference type="EMBL" id="BLAL01000069">
    <property type="protein sequence ID" value="GES83483.1"/>
    <property type="molecule type" value="Genomic_DNA"/>
</dbReference>
<evidence type="ECO:0000256" key="7">
    <source>
        <dbReference type="ARBA" id="ARBA00022842"/>
    </source>
</evidence>
<feature type="active site" description="O-(5'-phospho-DNA)-tyrosine intermediate" evidence="12">
    <location>
        <position position="122"/>
    </location>
</feature>
<evidence type="ECO:0000256" key="9">
    <source>
        <dbReference type="ARBA" id="ARBA00023125"/>
    </source>
</evidence>
<dbReference type="GO" id="GO:0000706">
    <property type="term" value="P:meiotic DNA double-strand break processing"/>
    <property type="evidence" value="ECO:0007669"/>
    <property type="project" value="TreeGrafter"/>
</dbReference>
<dbReference type="PANTHER" id="PTHR10848:SF0">
    <property type="entry name" value="MEIOTIC RECOMBINATION PROTEIN SPO11"/>
    <property type="match status" value="1"/>
</dbReference>
<dbReference type="GO" id="GO:0000228">
    <property type="term" value="C:nuclear chromosome"/>
    <property type="evidence" value="ECO:0007669"/>
    <property type="project" value="TreeGrafter"/>
</dbReference>
<evidence type="ECO:0000256" key="5">
    <source>
        <dbReference type="ARBA" id="ARBA00012895"/>
    </source>
</evidence>
<evidence type="ECO:0000256" key="12">
    <source>
        <dbReference type="PROSITE-ProRule" id="PRU01385"/>
    </source>
</evidence>
<dbReference type="GO" id="GO:0046872">
    <property type="term" value="F:metal ion binding"/>
    <property type="evidence" value="ECO:0007669"/>
    <property type="project" value="UniProtKB-KW"/>
</dbReference>
<keyword evidence="7" id="KW-0460">Magnesium</keyword>
<dbReference type="Gene3D" id="1.10.10.10">
    <property type="entry name" value="Winged helix-like DNA-binding domain superfamily/Winged helix DNA-binding domain"/>
    <property type="match status" value="1"/>
</dbReference>
<dbReference type="CDD" id="cd00223">
    <property type="entry name" value="TOPRIM_TopoIIB_SPO"/>
    <property type="match status" value="1"/>
</dbReference>